<gene>
    <name evidence="2" type="ORF">IFR04_011433</name>
</gene>
<reference evidence="2" key="1">
    <citation type="submission" date="2021-02" db="EMBL/GenBank/DDBJ databases">
        <title>Genome sequence Cadophora malorum strain M34.</title>
        <authorList>
            <person name="Stefanovic E."/>
            <person name="Vu D."/>
            <person name="Scully C."/>
            <person name="Dijksterhuis J."/>
            <person name="Roader J."/>
            <person name="Houbraken J."/>
        </authorList>
    </citation>
    <scope>NUCLEOTIDE SEQUENCE</scope>
    <source>
        <strain evidence="2">M34</strain>
    </source>
</reference>
<keyword evidence="3" id="KW-1185">Reference proteome</keyword>
<dbReference type="AlphaFoldDB" id="A0A8H7W933"/>
<evidence type="ECO:0000313" key="2">
    <source>
        <dbReference type="EMBL" id="KAG4415439.1"/>
    </source>
</evidence>
<proteinExistence type="predicted"/>
<organism evidence="2 3">
    <name type="scientific">Cadophora malorum</name>
    <dbReference type="NCBI Taxonomy" id="108018"/>
    <lineage>
        <taxon>Eukaryota</taxon>
        <taxon>Fungi</taxon>
        <taxon>Dikarya</taxon>
        <taxon>Ascomycota</taxon>
        <taxon>Pezizomycotina</taxon>
        <taxon>Leotiomycetes</taxon>
        <taxon>Helotiales</taxon>
        <taxon>Ploettnerulaceae</taxon>
        <taxon>Cadophora</taxon>
    </lineage>
</organism>
<dbReference type="OrthoDB" id="10547176at2759"/>
<comment type="caution">
    <text evidence="2">The sequence shown here is derived from an EMBL/GenBank/DDBJ whole genome shotgun (WGS) entry which is preliminary data.</text>
</comment>
<dbReference type="Proteomes" id="UP000664132">
    <property type="component" value="Unassembled WGS sequence"/>
</dbReference>
<sequence>MARVTKNTSSRKRATATKSKKPAAIKKWPITFLHGHRFVKRVDLIGVFWLGWAFRTWEPVSQLKKDIPEEVTEYLKEVS</sequence>
<dbReference type="EMBL" id="JAFJYH010000222">
    <property type="protein sequence ID" value="KAG4415439.1"/>
    <property type="molecule type" value="Genomic_DNA"/>
</dbReference>
<evidence type="ECO:0000256" key="1">
    <source>
        <dbReference type="SAM" id="MobiDB-lite"/>
    </source>
</evidence>
<feature type="compositionally biased region" description="Basic residues" evidence="1">
    <location>
        <begin position="9"/>
        <end position="22"/>
    </location>
</feature>
<protein>
    <submittedName>
        <fullName evidence="2">Uncharacterized protein</fullName>
    </submittedName>
</protein>
<feature type="region of interest" description="Disordered" evidence="1">
    <location>
        <begin position="1"/>
        <end position="22"/>
    </location>
</feature>
<accession>A0A8H7W933</accession>
<evidence type="ECO:0000313" key="3">
    <source>
        <dbReference type="Proteomes" id="UP000664132"/>
    </source>
</evidence>
<name>A0A8H7W933_9HELO</name>